<evidence type="ECO:0000313" key="3">
    <source>
        <dbReference type="Proteomes" id="UP000754883"/>
    </source>
</evidence>
<proteinExistence type="predicted"/>
<sequence>MSYQSGQGYNQESNQEDNQEYSQGYSYGYNQEDYSQGYNQEGTYYPPFGQGGDWTQSDGQYSQNAYANAAYLNTATQEDGDDEGWPRLKDGKWIFRKVDIDITGFYKGKRDSWKCQVEDCKKKFKTESEVK</sequence>
<dbReference type="EMBL" id="CABFNO020001244">
    <property type="protein sequence ID" value="CAG9973308.1"/>
    <property type="molecule type" value="Genomic_DNA"/>
</dbReference>
<gene>
    <name evidence="2" type="ORF">CBYS24578_00016357</name>
</gene>
<evidence type="ECO:0000256" key="1">
    <source>
        <dbReference type="SAM" id="MobiDB-lite"/>
    </source>
</evidence>
<dbReference type="OrthoDB" id="10464779at2759"/>
<evidence type="ECO:0000313" key="2">
    <source>
        <dbReference type="EMBL" id="CAG9973308.1"/>
    </source>
</evidence>
<dbReference type="Proteomes" id="UP000754883">
    <property type="component" value="Unassembled WGS sequence"/>
</dbReference>
<accession>A0A9N9TYA9</accession>
<keyword evidence="3" id="KW-1185">Reference proteome</keyword>
<feature type="compositionally biased region" description="Polar residues" evidence="1">
    <location>
        <begin position="20"/>
        <end position="42"/>
    </location>
</feature>
<dbReference type="AlphaFoldDB" id="A0A9N9TYA9"/>
<feature type="region of interest" description="Disordered" evidence="1">
    <location>
        <begin position="1"/>
        <end position="60"/>
    </location>
</feature>
<protein>
    <submittedName>
        <fullName evidence="2">Uncharacterized protein</fullName>
    </submittedName>
</protein>
<reference evidence="2" key="1">
    <citation type="submission" date="2021-10" db="EMBL/GenBank/DDBJ databases">
        <authorList>
            <person name="Piombo E."/>
        </authorList>
    </citation>
    <scope>NUCLEOTIDE SEQUENCE</scope>
</reference>
<feature type="compositionally biased region" description="Polar residues" evidence="1">
    <location>
        <begin position="1"/>
        <end position="13"/>
    </location>
</feature>
<comment type="caution">
    <text evidence="2">The sequence shown here is derived from an EMBL/GenBank/DDBJ whole genome shotgun (WGS) entry which is preliminary data.</text>
</comment>
<organism evidence="2 3">
    <name type="scientific">Clonostachys byssicola</name>
    <dbReference type="NCBI Taxonomy" id="160290"/>
    <lineage>
        <taxon>Eukaryota</taxon>
        <taxon>Fungi</taxon>
        <taxon>Dikarya</taxon>
        <taxon>Ascomycota</taxon>
        <taxon>Pezizomycotina</taxon>
        <taxon>Sordariomycetes</taxon>
        <taxon>Hypocreomycetidae</taxon>
        <taxon>Hypocreales</taxon>
        <taxon>Bionectriaceae</taxon>
        <taxon>Clonostachys</taxon>
    </lineage>
</organism>
<name>A0A9N9TYA9_9HYPO</name>